<reference evidence="1 2" key="2">
    <citation type="submission" date="2007-09" db="EMBL/GenBank/DDBJ databases">
        <authorList>
            <person name="Fulton L."/>
            <person name="Clifton S."/>
            <person name="Fulton B."/>
            <person name="Xu J."/>
            <person name="Minx P."/>
            <person name="Pepin K.H."/>
            <person name="Johnson M."/>
            <person name="Thiruvilangam P."/>
            <person name="Bhonagiri V."/>
            <person name="Nash W.E."/>
            <person name="Mardis E.R."/>
            <person name="Wilson R.K."/>
        </authorList>
    </citation>
    <scope>NUCLEOTIDE SEQUENCE [LARGE SCALE GENOMIC DNA]</scope>
    <source>
        <strain evidence="1 2">ATCC 33270</strain>
    </source>
</reference>
<dbReference type="HOGENOM" id="CLU_1764877_0_0_9"/>
<accession>A8SKP4</accession>
<evidence type="ECO:0008006" key="3">
    <source>
        <dbReference type="Google" id="ProtNLM"/>
    </source>
</evidence>
<proteinExistence type="predicted"/>
<dbReference type="EMBL" id="ABEE02000016">
    <property type="protein sequence ID" value="EDP24159.1"/>
    <property type="molecule type" value="Genomic_DNA"/>
</dbReference>
<reference evidence="1 2" key="1">
    <citation type="submission" date="2007-09" db="EMBL/GenBank/DDBJ databases">
        <title>Draft genome sequence of Peptostreptococcus micros (ATCC 33270).</title>
        <authorList>
            <person name="Sudarsanam P."/>
            <person name="Ley R."/>
            <person name="Guruge J."/>
            <person name="Turnbaugh P.J."/>
            <person name="Mahowald M."/>
            <person name="Liep D."/>
            <person name="Gordon J."/>
        </authorList>
    </citation>
    <scope>NUCLEOTIDE SEQUENCE [LARGE SCALE GENOMIC DNA]</scope>
    <source>
        <strain evidence="1 2">ATCC 33270</strain>
    </source>
</reference>
<organism evidence="1 2">
    <name type="scientific">Parvimonas micra ATCC 33270</name>
    <dbReference type="NCBI Taxonomy" id="411465"/>
    <lineage>
        <taxon>Bacteria</taxon>
        <taxon>Bacillati</taxon>
        <taxon>Bacillota</taxon>
        <taxon>Tissierellia</taxon>
        <taxon>Tissierellales</taxon>
        <taxon>Peptoniphilaceae</taxon>
        <taxon>Parvimonas</taxon>
    </lineage>
</organism>
<evidence type="ECO:0000313" key="2">
    <source>
        <dbReference type="Proteomes" id="UP000003162"/>
    </source>
</evidence>
<name>A8SKP4_9FIRM</name>
<dbReference type="Proteomes" id="UP000003162">
    <property type="component" value="Unassembled WGS sequence"/>
</dbReference>
<sequence length="160" mass="18179">MIKMSNKPNAGLKIKKGTIQFTSNVDKVKFTIEELINAANRDVGKYVRNIAGNKLYSAYVGVYQKGSKQRPRKGKLIKGYINRNLSYWARKKEHDLQIGFKDHSWFTQQELGDANYPKLAVLRNTVYENIGTIQNIQSQYISALSQDNPTIPPGEDKPSD</sequence>
<protein>
    <recommendedName>
        <fullName evidence="3">Phage protein, HK97 gp10 family</fullName>
    </recommendedName>
</protein>
<evidence type="ECO:0000313" key="1">
    <source>
        <dbReference type="EMBL" id="EDP24159.1"/>
    </source>
</evidence>
<dbReference type="eggNOG" id="ENOG503340E">
    <property type="taxonomic scope" value="Bacteria"/>
</dbReference>
<comment type="caution">
    <text evidence="1">The sequence shown here is derived from an EMBL/GenBank/DDBJ whole genome shotgun (WGS) entry which is preliminary data.</text>
</comment>
<gene>
    <name evidence="1" type="ORF">PEPMIC_00739</name>
</gene>
<dbReference type="AlphaFoldDB" id="A8SKP4"/>